<reference evidence="11" key="2">
    <citation type="submission" date="2021-04" db="EMBL/GenBank/DDBJ databases">
        <authorList>
            <person name="Gilroy R."/>
        </authorList>
    </citation>
    <scope>NUCLEOTIDE SEQUENCE</scope>
    <source>
        <strain evidence="11">CHK192-9172</strain>
    </source>
</reference>
<dbReference type="Pfam" id="PF00768">
    <property type="entry name" value="Peptidase_S11"/>
    <property type="match status" value="1"/>
</dbReference>
<evidence type="ECO:0000256" key="7">
    <source>
        <dbReference type="PIRSR" id="PIRSR618044-1"/>
    </source>
</evidence>
<comment type="similarity">
    <text evidence="1 9">Belongs to the peptidase S11 family.</text>
</comment>
<evidence type="ECO:0000256" key="3">
    <source>
        <dbReference type="ARBA" id="ARBA00022801"/>
    </source>
</evidence>
<evidence type="ECO:0000256" key="4">
    <source>
        <dbReference type="ARBA" id="ARBA00022960"/>
    </source>
</evidence>
<dbReference type="AlphaFoldDB" id="A0A9D2IGL4"/>
<evidence type="ECO:0000313" key="12">
    <source>
        <dbReference type="Proteomes" id="UP000824024"/>
    </source>
</evidence>
<keyword evidence="2" id="KW-0732">Signal</keyword>
<reference evidence="11" key="1">
    <citation type="journal article" date="2021" name="PeerJ">
        <title>Extensive microbial diversity within the chicken gut microbiome revealed by metagenomics and culture.</title>
        <authorList>
            <person name="Gilroy R."/>
            <person name="Ravi A."/>
            <person name="Getino M."/>
            <person name="Pursley I."/>
            <person name="Horton D.L."/>
            <person name="Alikhan N.F."/>
            <person name="Baker D."/>
            <person name="Gharbi K."/>
            <person name="Hall N."/>
            <person name="Watson M."/>
            <person name="Adriaenssens E.M."/>
            <person name="Foster-Nyarko E."/>
            <person name="Jarju S."/>
            <person name="Secka A."/>
            <person name="Antonio M."/>
            <person name="Oren A."/>
            <person name="Chaudhuri R.R."/>
            <person name="La Ragione R."/>
            <person name="Hildebrand F."/>
            <person name="Pallen M.J."/>
        </authorList>
    </citation>
    <scope>NUCLEOTIDE SEQUENCE</scope>
    <source>
        <strain evidence="11">CHK192-9172</strain>
    </source>
</reference>
<dbReference type="EMBL" id="DXCH01000304">
    <property type="protein sequence ID" value="HIZ08529.1"/>
    <property type="molecule type" value="Genomic_DNA"/>
</dbReference>
<evidence type="ECO:0000259" key="10">
    <source>
        <dbReference type="Pfam" id="PF00768"/>
    </source>
</evidence>
<feature type="binding site" evidence="8">
    <location>
        <position position="291"/>
    </location>
    <ligand>
        <name>substrate</name>
    </ligand>
</feature>
<feature type="active site" evidence="7">
    <location>
        <position position="175"/>
    </location>
</feature>
<dbReference type="InterPro" id="IPR001967">
    <property type="entry name" value="Peptidase_S11_N"/>
</dbReference>
<evidence type="ECO:0000256" key="2">
    <source>
        <dbReference type="ARBA" id="ARBA00022729"/>
    </source>
</evidence>
<feature type="active site" description="Acyl-ester intermediate" evidence="7">
    <location>
        <position position="117"/>
    </location>
</feature>
<comment type="caution">
    <text evidence="11">The sequence shown here is derived from an EMBL/GenBank/DDBJ whole genome shotgun (WGS) entry which is preliminary data.</text>
</comment>
<proteinExistence type="inferred from homology"/>
<sequence>MHLTEEILTGVKCISKFTALILACSIPALVLSGCGSERADLENAYDIYDTSALYGLTESETNTEVKAFAQDLCIAGYENSDGKDLYTQVAEGAGLFNVATKTTGYAQNVHEKLYPASTTKILTAYIALKYGDLDETVTVSQEALEGLDPSSSVCGIQPGDQLTLEQLLYGLMMCSGNDAAEVIAETISGSSEAFAELMNQEARSLGAVDSHFVNPHGLPDESHYTSVYDLYLIFNAAVKNEKFVDLIHTKEYKAVYKDKDGQEVTQDWKNTNKYLSGEEETPKGVTVIGGKTGTTNAAGYCLVLLSENSKNEPIISIVLKADGRSDLYLLMSQLLSNFSN</sequence>
<dbReference type="GO" id="GO:0008360">
    <property type="term" value="P:regulation of cell shape"/>
    <property type="evidence" value="ECO:0007669"/>
    <property type="project" value="UniProtKB-KW"/>
</dbReference>
<evidence type="ECO:0000313" key="11">
    <source>
        <dbReference type="EMBL" id="HIZ08529.1"/>
    </source>
</evidence>
<name>A0A9D2IGL4_9FIRM</name>
<accession>A0A9D2IGL4</accession>
<evidence type="ECO:0000256" key="5">
    <source>
        <dbReference type="ARBA" id="ARBA00022984"/>
    </source>
</evidence>
<keyword evidence="5" id="KW-0573">Peptidoglycan synthesis</keyword>
<evidence type="ECO:0000256" key="8">
    <source>
        <dbReference type="PIRSR" id="PIRSR618044-2"/>
    </source>
</evidence>
<keyword evidence="3 11" id="KW-0378">Hydrolase</keyword>
<dbReference type="PRINTS" id="PR00725">
    <property type="entry name" value="DADACBPTASE1"/>
</dbReference>
<evidence type="ECO:0000256" key="1">
    <source>
        <dbReference type="ARBA" id="ARBA00007164"/>
    </source>
</evidence>
<gene>
    <name evidence="11" type="ORF">IAA08_11425</name>
</gene>
<dbReference type="GO" id="GO:0009002">
    <property type="term" value="F:serine-type D-Ala-D-Ala carboxypeptidase activity"/>
    <property type="evidence" value="ECO:0007669"/>
    <property type="project" value="InterPro"/>
</dbReference>
<dbReference type="InterPro" id="IPR012338">
    <property type="entry name" value="Beta-lactam/transpept-like"/>
</dbReference>
<dbReference type="PANTHER" id="PTHR21581">
    <property type="entry name" value="D-ALANYL-D-ALANINE CARBOXYPEPTIDASE"/>
    <property type="match status" value="1"/>
</dbReference>
<feature type="active site" description="Proton acceptor" evidence="7">
    <location>
        <position position="120"/>
    </location>
</feature>
<feature type="domain" description="Peptidase S11 D-alanyl-D-alanine carboxypeptidase A N-terminal" evidence="10">
    <location>
        <begin position="97"/>
        <end position="322"/>
    </location>
</feature>
<evidence type="ECO:0000256" key="6">
    <source>
        <dbReference type="ARBA" id="ARBA00023316"/>
    </source>
</evidence>
<dbReference type="Gene3D" id="3.40.710.10">
    <property type="entry name" value="DD-peptidase/beta-lactamase superfamily"/>
    <property type="match status" value="1"/>
</dbReference>
<organism evidence="11 12">
    <name type="scientific">Candidatus Eubacterium avistercoris</name>
    <dbReference type="NCBI Taxonomy" id="2838567"/>
    <lineage>
        <taxon>Bacteria</taxon>
        <taxon>Bacillati</taxon>
        <taxon>Bacillota</taxon>
        <taxon>Clostridia</taxon>
        <taxon>Eubacteriales</taxon>
        <taxon>Eubacteriaceae</taxon>
        <taxon>Eubacterium</taxon>
    </lineage>
</organism>
<dbReference type="PANTHER" id="PTHR21581:SF33">
    <property type="entry name" value="D-ALANYL-D-ALANINE CARBOXYPEPTIDASE DACB"/>
    <property type="match status" value="1"/>
</dbReference>
<protein>
    <submittedName>
        <fullName evidence="11">Serine hydrolase</fullName>
    </submittedName>
</protein>
<keyword evidence="4" id="KW-0133">Cell shape</keyword>
<dbReference type="InterPro" id="IPR018044">
    <property type="entry name" value="Peptidase_S11"/>
</dbReference>
<dbReference type="GO" id="GO:0071555">
    <property type="term" value="P:cell wall organization"/>
    <property type="evidence" value="ECO:0007669"/>
    <property type="project" value="UniProtKB-KW"/>
</dbReference>
<dbReference type="SUPFAM" id="SSF56601">
    <property type="entry name" value="beta-lactamase/transpeptidase-like"/>
    <property type="match status" value="1"/>
</dbReference>
<keyword evidence="6" id="KW-0961">Cell wall biogenesis/degradation</keyword>
<dbReference type="GO" id="GO:0006508">
    <property type="term" value="P:proteolysis"/>
    <property type="evidence" value="ECO:0007669"/>
    <property type="project" value="InterPro"/>
</dbReference>
<evidence type="ECO:0000256" key="9">
    <source>
        <dbReference type="RuleBase" id="RU004016"/>
    </source>
</evidence>
<dbReference type="Proteomes" id="UP000824024">
    <property type="component" value="Unassembled WGS sequence"/>
</dbReference>
<dbReference type="GO" id="GO:0009252">
    <property type="term" value="P:peptidoglycan biosynthetic process"/>
    <property type="evidence" value="ECO:0007669"/>
    <property type="project" value="UniProtKB-KW"/>
</dbReference>